<dbReference type="Pfam" id="PF02525">
    <property type="entry name" value="Flavodoxin_2"/>
    <property type="match status" value="1"/>
</dbReference>
<feature type="binding site" evidence="6">
    <location>
        <begin position="17"/>
        <end position="19"/>
    </location>
    <ligand>
        <name>FMN</name>
        <dbReference type="ChEBI" id="CHEBI:58210"/>
    </ligand>
</feature>
<comment type="catalytic activity">
    <reaction evidence="6">
        <text>2 a quinone + NADH + H(+) = 2 a 1,4-benzosemiquinone + NAD(+)</text>
        <dbReference type="Rhea" id="RHEA:65952"/>
        <dbReference type="ChEBI" id="CHEBI:15378"/>
        <dbReference type="ChEBI" id="CHEBI:57540"/>
        <dbReference type="ChEBI" id="CHEBI:57945"/>
        <dbReference type="ChEBI" id="CHEBI:132124"/>
        <dbReference type="ChEBI" id="CHEBI:134225"/>
    </reaction>
</comment>
<gene>
    <name evidence="6 8" type="primary">azoR</name>
    <name evidence="8" type="ORF">SHM7688_01870</name>
</gene>
<organism evidence="8 9">
    <name type="scientific">Shimia marina</name>
    <dbReference type="NCBI Taxonomy" id="321267"/>
    <lineage>
        <taxon>Bacteria</taxon>
        <taxon>Pseudomonadati</taxon>
        <taxon>Pseudomonadota</taxon>
        <taxon>Alphaproteobacteria</taxon>
        <taxon>Rhodobacterales</taxon>
        <taxon>Roseobacteraceae</taxon>
    </lineage>
</organism>
<comment type="function">
    <text evidence="6">Also exhibits azoreductase activity. Catalyzes the reductive cleavage of the azo bond in aromatic azo compounds to the corresponding amines.</text>
</comment>
<dbReference type="EC" id="1.7.1.17" evidence="6"/>
<evidence type="ECO:0000259" key="7">
    <source>
        <dbReference type="Pfam" id="PF02525"/>
    </source>
</evidence>
<feature type="binding site" evidence="6">
    <location>
        <position position="11"/>
    </location>
    <ligand>
        <name>FMN</name>
        <dbReference type="ChEBI" id="CHEBI:58210"/>
    </ligand>
</feature>
<reference evidence="8 9" key="1">
    <citation type="submission" date="2015-09" db="EMBL/GenBank/DDBJ databases">
        <authorList>
            <consortium name="Swine Surveillance"/>
        </authorList>
    </citation>
    <scope>NUCLEOTIDE SEQUENCE [LARGE SCALE GENOMIC DNA]</scope>
    <source>
        <strain evidence="8 9">CECT 7688</strain>
    </source>
</reference>
<keyword evidence="3 6" id="KW-0560">Oxidoreductase</keyword>
<evidence type="ECO:0000256" key="5">
    <source>
        <dbReference type="ARBA" id="ARBA00048542"/>
    </source>
</evidence>
<feature type="domain" description="Flavodoxin-like fold" evidence="7">
    <location>
        <begin position="4"/>
        <end position="173"/>
    </location>
</feature>
<evidence type="ECO:0000313" key="8">
    <source>
        <dbReference type="EMBL" id="CUH52424.1"/>
    </source>
</evidence>
<dbReference type="InterPro" id="IPR003680">
    <property type="entry name" value="Flavodoxin_fold"/>
</dbReference>
<evidence type="ECO:0000256" key="4">
    <source>
        <dbReference type="ARBA" id="ARBA00023027"/>
    </source>
</evidence>
<dbReference type="EMBL" id="CYPW01000017">
    <property type="protein sequence ID" value="CUH52424.1"/>
    <property type="molecule type" value="Genomic_DNA"/>
</dbReference>
<evidence type="ECO:0000256" key="2">
    <source>
        <dbReference type="ARBA" id="ARBA00022643"/>
    </source>
</evidence>
<sequence>MTHTVLHIDSSARISDSLSRAASAKLVSEQNADTVVRRDLATTTLPFLDETFTQATFTPPEARTDVQNAALALSDTLVAELQAADTLVIGVAMYNFSIPAALKAWIDQVARAGVTFAYTEEGPKGLLSGKKALITVASGGTPIGSEFDFTSSYLRFVLGFIGITDVTILDKEGREIAPKAA</sequence>
<dbReference type="STRING" id="321267.SHM7688_01870"/>
<comment type="function">
    <text evidence="6">Quinone reductase that provides resistance to thiol-specific stress caused by electrophilic quinones.</text>
</comment>
<keyword evidence="2 6" id="KW-0288">FMN</keyword>
<dbReference type="RefSeq" id="WP_058239632.1">
    <property type="nucleotide sequence ID" value="NZ_CYPW01000017.1"/>
</dbReference>
<comment type="caution">
    <text evidence="6">Lacks conserved residue(s) required for the propagation of feature annotation.</text>
</comment>
<comment type="catalytic activity">
    <reaction evidence="5">
        <text>N,N-dimethyl-1,4-phenylenediamine + anthranilate + 2 NAD(+) = 2-(4-dimethylaminophenyl)diazenylbenzoate + 2 NADH + 2 H(+)</text>
        <dbReference type="Rhea" id="RHEA:55872"/>
        <dbReference type="ChEBI" id="CHEBI:15378"/>
        <dbReference type="ChEBI" id="CHEBI:15783"/>
        <dbReference type="ChEBI" id="CHEBI:16567"/>
        <dbReference type="ChEBI" id="CHEBI:57540"/>
        <dbReference type="ChEBI" id="CHEBI:57945"/>
        <dbReference type="ChEBI" id="CHEBI:71579"/>
        <dbReference type="EC" id="1.7.1.17"/>
    </reaction>
    <physiologicalReaction direction="right-to-left" evidence="5">
        <dbReference type="Rhea" id="RHEA:55874"/>
    </physiologicalReaction>
</comment>
<dbReference type="GO" id="GO:0009055">
    <property type="term" value="F:electron transfer activity"/>
    <property type="evidence" value="ECO:0007669"/>
    <property type="project" value="UniProtKB-UniRule"/>
</dbReference>
<evidence type="ECO:0000256" key="1">
    <source>
        <dbReference type="ARBA" id="ARBA00022630"/>
    </source>
</evidence>
<name>A0A0P1EPV6_9RHOB</name>
<dbReference type="InterPro" id="IPR029039">
    <property type="entry name" value="Flavoprotein-like_sf"/>
</dbReference>
<keyword evidence="9" id="KW-1185">Reference proteome</keyword>
<dbReference type="Gene3D" id="3.40.50.360">
    <property type="match status" value="1"/>
</dbReference>
<dbReference type="GO" id="GO:0010181">
    <property type="term" value="F:FMN binding"/>
    <property type="evidence" value="ECO:0007669"/>
    <property type="project" value="UniProtKB-UniRule"/>
</dbReference>
<dbReference type="HAMAP" id="MF_01216">
    <property type="entry name" value="Azoreductase_type1"/>
    <property type="match status" value="1"/>
</dbReference>
<dbReference type="PANTHER" id="PTHR43741:SF2">
    <property type="entry name" value="FMN-DEPENDENT NADH:QUINONE OXIDOREDUCTASE"/>
    <property type="match status" value="1"/>
</dbReference>
<protein>
    <recommendedName>
        <fullName evidence="6">FMN dependent NADH:quinone oxidoreductase</fullName>
        <ecNumber evidence="6">1.6.5.-</ecNumber>
    </recommendedName>
    <alternativeName>
        <fullName evidence="6">Azo-dye reductase</fullName>
    </alternativeName>
    <alternativeName>
        <fullName evidence="6">FMN-dependent NADH-azo compound oxidoreductase</fullName>
    </alternativeName>
    <alternativeName>
        <fullName evidence="6">FMN-dependent NADH-azoreductase</fullName>
        <ecNumber evidence="6">1.7.1.17</ecNumber>
    </alternativeName>
</protein>
<accession>A0A0P1EPV6</accession>
<keyword evidence="1 6" id="KW-0285">Flavoprotein</keyword>
<dbReference type="OrthoDB" id="9787136at2"/>
<dbReference type="InterPro" id="IPR050104">
    <property type="entry name" value="FMN-dep_NADH:Q_OxRdtase_AzoR1"/>
</dbReference>
<dbReference type="GO" id="GO:0016652">
    <property type="term" value="F:oxidoreductase activity, acting on NAD(P)H as acceptor"/>
    <property type="evidence" value="ECO:0007669"/>
    <property type="project" value="UniProtKB-UniRule"/>
</dbReference>
<feature type="binding site" evidence="6">
    <location>
        <begin position="93"/>
        <end position="96"/>
    </location>
    <ligand>
        <name>FMN</name>
        <dbReference type="ChEBI" id="CHEBI:58210"/>
    </ligand>
</feature>
<comment type="cofactor">
    <cofactor evidence="6">
        <name>FMN</name>
        <dbReference type="ChEBI" id="CHEBI:58210"/>
    </cofactor>
    <text evidence="6">Binds 1 FMN per subunit.</text>
</comment>
<dbReference type="SUPFAM" id="SSF52218">
    <property type="entry name" value="Flavoproteins"/>
    <property type="match status" value="1"/>
</dbReference>
<comment type="subunit">
    <text evidence="6">Homodimer.</text>
</comment>
<dbReference type="PANTHER" id="PTHR43741">
    <property type="entry name" value="FMN-DEPENDENT NADH-AZOREDUCTASE 1"/>
    <property type="match status" value="1"/>
</dbReference>
<proteinExistence type="inferred from homology"/>
<dbReference type="Proteomes" id="UP000054823">
    <property type="component" value="Unassembled WGS sequence"/>
</dbReference>
<dbReference type="AlphaFoldDB" id="A0A0P1EPV6"/>
<dbReference type="InterPro" id="IPR023048">
    <property type="entry name" value="NADH:quinone_OxRdtase_FMN_depd"/>
</dbReference>
<dbReference type="EC" id="1.6.5.-" evidence="6"/>
<comment type="similarity">
    <text evidence="6">Belongs to the azoreductase type 1 family.</text>
</comment>
<keyword evidence="4 6" id="KW-0520">NAD</keyword>
<evidence type="ECO:0000313" key="9">
    <source>
        <dbReference type="Proteomes" id="UP000054823"/>
    </source>
</evidence>
<evidence type="ECO:0000256" key="6">
    <source>
        <dbReference type="HAMAP-Rule" id="MF_01216"/>
    </source>
</evidence>
<evidence type="ECO:0000256" key="3">
    <source>
        <dbReference type="ARBA" id="ARBA00023002"/>
    </source>
</evidence>
<dbReference type="GO" id="GO:0016655">
    <property type="term" value="F:oxidoreductase activity, acting on NAD(P)H, quinone or similar compound as acceptor"/>
    <property type="evidence" value="ECO:0007669"/>
    <property type="project" value="InterPro"/>
</dbReference>